<feature type="non-terminal residue" evidence="1">
    <location>
        <position position="1"/>
    </location>
</feature>
<organism evidence="1 2">
    <name type="scientific">Gigaspora margarita</name>
    <dbReference type="NCBI Taxonomy" id="4874"/>
    <lineage>
        <taxon>Eukaryota</taxon>
        <taxon>Fungi</taxon>
        <taxon>Fungi incertae sedis</taxon>
        <taxon>Mucoromycota</taxon>
        <taxon>Glomeromycotina</taxon>
        <taxon>Glomeromycetes</taxon>
        <taxon>Diversisporales</taxon>
        <taxon>Gigasporaceae</taxon>
        <taxon>Gigaspora</taxon>
    </lineage>
</organism>
<gene>
    <name evidence="1" type="ORF">GMARGA_LOCUS37590</name>
</gene>
<accession>A0ABN7X2Y9</accession>
<dbReference type="Proteomes" id="UP000789901">
    <property type="component" value="Unassembled WGS sequence"/>
</dbReference>
<keyword evidence="2" id="KW-1185">Reference proteome</keyword>
<proteinExistence type="predicted"/>
<dbReference type="EMBL" id="CAJVQB010079210">
    <property type="protein sequence ID" value="CAG8845352.1"/>
    <property type="molecule type" value="Genomic_DNA"/>
</dbReference>
<evidence type="ECO:0000313" key="1">
    <source>
        <dbReference type="EMBL" id="CAG8845352.1"/>
    </source>
</evidence>
<evidence type="ECO:0000313" key="2">
    <source>
        <dbReference type="Proteomes" id="UP000789901"/>
    </source>
</evidence>
<protein>
    <submittedName>
        <fullName evidence="1">18923_t:CDS:1</fullName>
    </submittedName>
</protein>
<comment type="caution">
    <text evidence="1">The sequence shown here is derived from an EMBL/GenBank/DDBJ whole genome shotgun (WGS) entry which is preliminary data.</text>
</comment>
<name>A0ABN7X2Y9_GIGMA</name>
<sequence length="49" mass="5554">MPSQQRLYNNAFTTTPSQLNAFTTTPSQHVLDCELSSKSLLVERLEWGL</sequence>
<reference evidence="1 2" key="1">
    <citation type="submission" date="2021-06" db="EMBL/GenBank/DDBJ databases">
        <authorList>
            <person name="Kallberg Y."/>
            <person name="Tangrot J."/>
            <person name="Rosling A."/>
        </authorList>
    </citation>
    <scope>NUCLEOTIDE SEQUENCE [LARGE SCALE GENOMIC DNA]</scope>
    <source>
        <strain evidence="1 2">120-4 pot B 10/14</strain>
    </source>
</reference>
<feature type="non-terminal residue" evidence="1">
    <location>
        <position position="49"/>
    </location>
</feature>